<evidence type="ECO:0000313" key="1">
    <source>
        <dbReference type="EnsemblPlants" id="ORGLA08G0097100.1"/>
    </source>
</evidence>
<dbReference type="Proteomes" id="UP000007306">
    <property type="component" value="Chromosome 8"/>
</dbReference>
<protein>
    <submittedName>
        <fullName evidence="1">Uncharacterized protein</fullName>
    </submittedName>
</protein>
<dbReference type="AlphaFoldDB" id="I1QHS0"/>
<dbReference type="Gramene" id="ORGLA08G0097100.1">
    <property type="protein sequence ID" value="ORGLA08G0097100.1"/>
    <property type="gene ID" value="ORGLA08G0097100"/>
</dbReference>
<reference evidence="1" key="1">
    <citation type="submission" date="2015-06" db="UniProtKB">
        <authorList>
            <consortium name="EnsemblPlants"/>
        </authorList>
    </citation>
    <scope>IDENTIFICATION</scope>
</reference>
<name>I1QHS0_ORYGL</name>
<dbReference type="HOGENOM" id="CLU_2747585_0_0_1"/>
<dbReference type="OMA" id="GGHTHRT"/>
<proteinExistence type="predicted"/>
<dbReference type="EnsemblPlants" id="ORGLA08G0097100.1">
    <property type="protein sequence ID" value="ORGLA08G0097100.1"/>
    <property type="gene ID" value="ORGLA08G0097100"/>
</dbReference>
<evidence type="ECO:0000313" key="2">
    <source>
        <dbReference type="Proteomes" id="UP000007306"/>
    </source>
</evidence>
<reference evidence="1 2" key="2">
    <citation type="submission" date="2018-04" db="EMBL/GenBank/DDBJ databases">
        <title>OglaRS2 (Oryza glaberrima Reference Sequence Version 2).</title>
        <authorList>
            <person name="Zhang J."/>
            <person name="Kudrna D."/>
            <person name="Lee S."/>
            <person name="Talag J."/>
            <person name="Rajasekar S."/>
            <person name="Wing R.A."/>
        </authorList>
    </citation>
    <scope>NUCLEOTIDE SEQUENCE [LARGE SCALE GENOMIC DNA]</scope>
    <source>
        <strain evidence="1 2">cv. IRGC 96717</strain>
    </source>
</reference>
<sequence>FIRCLTPEKVVRSLDWDLLKSDKLRKMAGGGHTHWTKDELQAFLESYMEEIAARNITSSCPKAQGYANSQA</sequence>
<accession>I1QHS0</accession>
<organism evidence="1 2">
    <name type="scientific">Oryza glaberrima</name>
    <name type="common">African rice</name>
    <dbReference type="NCBI Taxonomy" id="4538"/>
    <lineage>
        <taxon>Eukaryota</taxon>
        <taxon>Viridiplantae</taxon>
        <taxon>Streptophyta</taxon>
        <taxon>Embryophyta</taxon>
        <taxon>Tracheophyta</taxon>
        <taxon>Spermatophyta</taxon>
        <taxon>Magnoliopsida</taxon>
        <taxon>Liliopsida</taxon>
        <taxon>Poales</taxon>
        <taxon>Poaceae</taxon>
        <taxon>BOP clade</taxon>
        <taxon>Oryzoideae</taxon>
        <taxon>Oryzeae</taxon>
        <taxon>Oryzinae</taxon>
        <taxon>Oryza</taxon>
    </lineage>
</organism>
<keyword evidence="2" id="KW-1185">Reference proteome</keyword>